<keyword evidence="2" id="KW-1185">Reference proteome</keyword>
<reference evidence="1" key="1">
    <citation type="submission" date="2023-04" db="EMBL/GenBank/DDBJ databases">
        <title>Draft Genome sequencing of Naganishia species isolated from polar environments using Oxford Nanopore Technology.</title>
        <authorList>
            <person name="Leo P."/>
            <person name="Venkateswaran K."/>
        </authorList>
    </citation>
    <scope>NUCLEOTIDE SEQUENCE</scope>
    <source>
        <strain evidence="1">DBVPG 5303</strain>
    </source>
</reference>
<proteinExistence type="predicted"/>
<name>A0ACC2X482_9TREE</name>
<gene>
    <name evidence="1" type="ORF">QFC24_006171</name>
</gene>
<sequence length="157" mass="15917">MPRQSRSSRPAARPSAPSGPSHQQSRSASTAAYPSHAAPPAAHAPQPAAMQGQKQPGLLAQAASTAMGVGAGSVIGHGISSMLFGGGSRSAEAPPPPAESAPVNQQQQWASNAAAQAPQCTIEAKDFTKCLDATGDFQSCSYYLEALKACQAAAARY</sequence>
<comment type="caution">
    <text evidence="1">The sequence shown here is derived from an EMBL/GenBank/DDBJ whole genome shotgun (WGS) entry which is preliminary data.</text>
</comment>
<dbReference type="Proteomes" id="UP001234202">
    <property type="component" value="Unassembled WGS sequence"/>
</dbReference>
<dbReference type="EMBL" id="JASBWV010000028">
    <property type="protein sequence ID" value="KAJ9118518.1"/>
    <property type="molecule type" value="Genomic_DNA"/>
</dbReference>
<evidence type="ECO:0000313" key="2">
    <source>
        <dbReference type="Proteomes" id="UP001234202"/>
    </source>
</evidence>
<protein>
    <submittedName>
        <fullName evidence="1">Uncharacterized protein</fullName>
    </submittedName>
</protein>
<evidence type="ECO:0000313" key="1">
    <source>
        <dbReference type="EMBL" id="KAJ9118518.1"/>
    </source>
</evidence>
<accession>A0ACC2X482</accession>
<organism evidence="1 2">
    <name type="scientific">Naganishia onofrii</name>
    <dbReference type="NCBI Taxonomy" id="1851511"/>
    <lineage>
        <taxon>Eukaryota</taxon>
        <taxon>Fungi</taxon>
        <taxon>Dikarya</taxon>
        <taxon>Basidiomycota</taxon>
        <taxon>Agaricomycotina</taxon>
        <taxon>Tremellomycetes</taxon>
        <taxon>Filobasidiales</taxon>
        <taxon>Filobasidiaceae</taxon>
        <taxon>Naganishia</taxon>
    </lineage>
</organism>